<proteinExistence type="predicted"/>
<keyword evidence="1" id="KW-1133">Transmembrane helix</keyword>
<feature type="transmembrane region" description="Helical" evidence="1">
    <location>
        <begin position="106"/>
        <end position="126"/>
    </location>
</feature>
<comment type="caution">
    <text evidence="2">The sequence shown here is derived from an EMBL/GenBank/DDBJ whole genome shotgun (WGS) entry which is preliminary data.</text>
</comment>
<evidence type="ECO:0000256" key="1">
    <source>
        <dbReference type="SAM" id="Phobius"/>
    </source>
</evidence>
<gene>
    <name evidence="2" type="ORF">WMW71_12915</name>
</gene>
<name>A0ABU9E5K9_9FLAO</name>
<dbReference type="Proteomes" id="UP001491349">
    <property type="component" value="Unassembled WGS sequence"/>
</dbReference>
<keyword evidence="1" id="KW-0812">Transmembrane</keyword>
<evidence type="ECO:0000313" key="2">
    <source>
        <dbReference type="EMBL" id="MEK8181246.1"/>
    </source>
</evidence>
<feature type="transmembrane region" description="Helical" evidence="1">
    <location>
        <begin position="28"/>
        <end position="48"/>
    </location>
</feature>
<sequence>MTVFISFFAIFVPTLIFPQSHKILRNKSNYIAILVMCIVLLILSINALTITSTELEKQNALSPICPIVFLLLYKVFDKVCLKKYGRNMYFHIKHNYFWEDGESEEATWLEFLLQFSLLIIPFMFWWKIGPIITKLL</sequence>
<organism evidence="2 3">
    <name type="scientific">Flavobacterium buctense</name>
    <dbReference type="NCBI Taxonomy" id="1648146"/>
    <lineage>
        <taxon>Bacteria</taxon>
        <taxon>Pseudomonadati</taxon>
        <taxon>Bacteroidota</taxon>
        <taxon>Flavobacteriia</taxon>
        <taxon>Flavobacteriales</taxon>
        <taxon>Flavobacteriaceae</taxon>
        <taxon>Flavobacterium</taxon>
    </lineage>
</organism>
<reference evidence="2 3" key="1">
    <citation type="submission" date="2024-04" db="EMBL/GenBank/DDBJ databases">
        <title>draft genome sequnece of Flavobacterium buctense JCM 30750.</title>
        <authorList>
            <person name="Kim D.-U."/>
        </authorList>
    </citation>
    <scope>NUCLEOTIDE SEQUENCE [LARGE SCALE GENOMIC DNA]</scope>
    <source>
        <strain evidence="2 3">JCM 30750</strain>
    </source>
</reference>
<accession>A0ABU9E5K9</accession>
<keyword evidence="1" id="KW-0472">Membrane</keyword>
<dbReference type="EMBL" id="JBBPCB010000013">
    <property type="protein sequence ID" value="MEK8181246.1"/>
    <property type="molecule type" value="Genomic_DNA"/>
</dbReference>
<dbReference type="RefSeq" id="WP_187661308.1">
    <property type="nucleotide sequence ID" value="NZ_JACTAB010000015.1"/>
</dbReference>
<keyword evidence="3" id="KW-1185">Reference proteome</keyword>
<protein>
    <submittedName>
        <fullName evidence="2">Uncharacterized protein</fullName>
    </submittedName>
</protein>
<evidence type="ECO:0000313" key="3">
    <source>
        <dbReference type="Proteomes" id="UP001491349"/>
    </source>
</evidence>